<evidence type="ECO:0000256" key="2">
    <source>
        <dbReference type="ARBA" id="ARBA00023242"/>
    </source>
</evidence>
<feature type="compositionally biased region" description="Basic and acidic residues" evidence="3">
    <location>
        <begin position="350"/>
        <end position="360"/>
    </location>
</feature>
<evidence type="ECO:0000256" key="1">
    <source>
        <dbReference type="ARBA" id="ARBA00004123"/>
    </source>
</evidence>
<organism evidence="5 6">
    <name type="scientific">Dioscorea zingiberensis</name>
    <dbReference type="NCBI Taxonomy" id="325984"/>
    <lineage>
        <taxon>Eukaryota</taxon>
        <taxon>Viridiplantae</taxon>
        <taxon>Streptophyta</taxon>
        <taxon>Embryophyta</taxon>
        <taxon>Tracheophyta</taxon>
        <taxon>Spermatophyta</taxon>
        <taxon>Magnoliopsida</taxon>
        <taxon>Liliopsida</taxon>
        <taxon>Dioscoreales</taxon>
        <taxon>Dioscoreaceae</taxon>
        <taxon>Dioscorea</taxon>
    </lineage>
</organism>
<protein>
    <recommendedName>
        <fullName evidence="4">DEUBAD domain-containing protein</fullName>
    </recommendedName>
</protein>
<feature type="region of interest" description="Disordered" evidence="3">
    <location>
        <begin position="1"/>
        <end position="26"/>
    </location>
</feature>
<gene>
    <name evidence="5" type="ORF">J5N97_016572</name>
</gene>
<dbReference type="PANTHER" id="PTHR13052:SF2">
    <property type="entry name" value="NUCLEAR FACTOR KAPPA-B-BINDING PROTEIN"/>
    <property type="match status" value="1"/>
</dbReference>
<comment type="subcellular location">
    <subcellularLocation>
        <location evidence="1">Nucleus</location>
    </subcellularLocation>
</comment>
<dbReference type="CDD" id="cd21865">
    <property type="entry name" value="DEUBAD_NFRKB"/>
    <property type="match status" value="1"/>
</dbReference>
<dbReference type="EMBL" id="JAGGNH010000004">
    <property type="protein sequence ID" value="KAJ0974607.1"/>
    <property type="molecule type" value="Genomic_DNA"/>
</dbReference>
<evidence type="ECO:0000313" key="5">
    <source>
        <dbReference type="EMBL" id="KAJ0974607.1"/>
    </source>
</evidence>
<feature type="compositionally biased region" description="Polar residues" evidence="3">
    <location>
        <begin position="382"/>
        <end position="391"/>
    </location>
</feature>
<reference evidence="5" key="2">
    <citation type="journal article" date="2022" name="Hortic Res">
        <title>The genome of Dioscorea zingiberensis sheds light on the biosynthesis, origin and evolution of the medicinally important diosgenin saponins.</title>
        <authorList>
            <person name="Li Y."/>
            <person name="Tan C."/>
            <person name="Li Z."/>
            <person name="Guo J."/>
            <person name="Li S."/>
            <person name="Chen X."/>
            <person name="Wang C."/>
            <person name="Dai X."/>
            <person name="Yang H."/>
            <person name="Song W."/>
            <person name="Hou L."/>
            <person name="Xu J."/>
            <person name="Tong Z."/>
            <person name="Xu A."/>
            <person name="Yuan X."/>
            <person name="Wang W."/>
            <person name="Yang Q."/>
            <person name="Chen L."/>
            <person name="Sun Z."/>
            <person name="Wang K."/>
            <person name="Pan B."/>
            <person name="Chen J."/>
            <person name="Bao Y."/>
            <person name="Liu F."/>
            <person name="Qi X."/>
            <person name="Gang D.R."/>
            <person name="Wen J."/>
            <person name="Li J."/>
        </authorList>
    </citation>
    <scope>NUCLEOTIDE SEQUENCE</scope>
    <source>
        <strain evidence="5">Dzin_1.0</strain>
    </source>
</reference>
<keyword evidence="2" id="KW-0539">Nucleus</keyword>
<feature type="domain" description="DEUBAD" evidence="4">
    <location>
        <begin position="87"/>
        <end position="198"/>
    </location>
</feature>
<reference evidence="5" key="1">
    <citation type="submission" date="2021-03" db="EMBL/GenBank/DDBJ databases">
        <authorList>
            <person name="Li Z."/>
            <person name="Yang C."/>
        </authorList>
    </citation>
    <scope>NUCLEOTIDE SEQUENCE</scope>
    <source>
        <strain evidence="5">Dzin_1.0</strain>
        <tissue evidence="5">Leaf</tissue>
    </source>
</reference>
<dbReference type="InterPro" id="IPR024867">
    <property type="entry name" value="NFRKB"/>
</dbReference>
<dbReference type="PANTHER" id="PTHR13052">
    <property type="entry name" value="NFRKB-RELATED"/>
    <property type="match status" value="1"/>
</dbReference>
<dbReference type="InterPro" id="IPR044867">
    <property type="entry name" value="DEUBAD_dom"/>
</dbReference>
<dbReference type="PROSITE" id="PS51916">
    <property type="entry name" value="DEUBAD"/>
    <property type="match status" value="1"/>
</dbReference>
<evidence type="ECO:0000313" key="6">
    <source>
        <dbReference type="Proteomes" id="UP001085076"/>
    </source>
</evidence>
<evidence type="ECO:0000259" key="4">
    <source>
        <dbReference type="PROSITE" id="PS51916"/>
    </source>
</evidence>
<feature type="region of interest" description="Disordered" evidence="3">
    <location>
        <begin position="789"/>
        <end position="827"/>
    </location>
</feature>
<name>A0A9D5CLD7_9LILI</name>
<dbReference type="Proteomes" id="UP001085076">
    <property type="component" value="Miscellaneous, Linkage group lg04"/>
</dbReference>
<dbReference type="AlphaFoldDB" id="A0A9D5CLD7"/>
<keyword evidence="6" id="KW-1185">Reference proteome</keyword>
<accession>A0A9D5CLD7</accession>
<sequence>MASPGRPLKIPKSPNPNPLLSSSLPLQPFDSKGIKITFKEDQSASGNSQKKALAKREQIGVAWTDMAPFVDAAPRFRSELADVLSVPRDIFNLDNLMEVLSYEVWATCLSESERELLTQLLPSGTGAEQVVHSLLTGENHHFGNPFLKWCSSLCSGNLHPDNVLRMEHEFRANKRAYYGELNKYHTDMLELLKKWKEKWTSSKDPEKLWSKGLTKHMQENSSVSTDGMKNALNSNKDIPHEVCITEDNASKYMSCIKISKKQLQLVKNLKQNGDGILPKSLNRVLGDMKDFVVEPYEVFEEGEKRRLHDLWSRVANKDISVAFDDWRDRKPQREKWSKYLKQELAESKKLMEDKAEEKNKLKTSLDNGESKHRSSIDMLNQEDVNSPSSSPQDRDMKLIPCLNNPLELNPAYLEQDELGQDPLNNAENSRVLQHFVGKSNPDNVMEPEDQVALDQGISKPPETSPLYSNFVENTMDMVKPKDQKSLCEHMLKPARSSLLAQFVAKGNSAENLMEQNVPTPSTKTVQTSVITQGSYYNKSTPGSHGHPTVGGLSLRQPQPVEKHPAQVIDMERNVLEQEIGEGNVSFGSYANQERNELLPPLPGGPQMLSPYPQQHINGMEQPGIRFLMANNNLSVSNRFSHQFQEQQLMEQRQAREKELYMQQMMTKNIYSNGRHPMDRQHFQSVGPHNLAAMPSSLNGGMRRHNWYADEHLASNGWPGLDSSSSSVQSLGDGVAADGSLFSVLSECSKLPSRVSYDDNRIPEQFMQARHSVSDGGITGNESIFGYTPRQLNSSTNNETAVMNPSTSSLNNMPWMNFPHQNQRPWNQ</sequence>
<comment type="caution">
    <text evidence="5">The sequence shown here is derived from an EMBL/GenBank/DDBJ whole genome shotgun (WGS) entry which is preliminary data.</text>
</comment>
<dbReference type="GO" id="GO:0031011">
    <property type="term" value="C:Ino80 complex"/>
    <property type="evidence" value="ECO:0007669"/>
    <property type="project" value="InterPro"/>
</dbReference>
<feature type="region of interest" description="Disordered" evidence="3">
    <location>
        <begin position="350"/>
        <end position="395"/>
    </location>
</feature>
<dbReference type="OrthoDB" id="70874at2759"/>
<proteinExistence type="predicted"/>
<evidence type="ECO:0000256" key="3">
    <source>
        <dbReference type="SAM" id="MobiDB-lite"/>
    </source>
</evidence>